<accession>A0ABQ4ZJ37</accession>
<feature type="compositionally biased region" description="Basic and acidic residues" evidence="1">
    <location>
        <begin position="561"/>
        <end position="576"/>
    </location>
</feature>
<gene>
    <name evidence="2" type="ORF">Tco_0771544</name>
</gene>
<reference evidence="2" key="1">
    <citation type="journal article" date="2022" name="Int. J. Mol. Sci.">
        <title>Draft Genome of Tanacetum Coccineum: Genomic Comparison of Closely Related Tanacetum-Family Plants.</title>
        <authorList>
            <person name="Yamashiro T."/>
            <person name="Shiraishi A."/>
            <person name="Nakayama K."/>
            <person name="Satake H."/>
        </authorList>
    </citation>
    <scope>NUCLEOTIDE SEQUENCE</scope>
</reference>
<keyword evidence="3" id="KW-1185">Reference proteome</keyword>
<proteinExistence type="predicted"/>
<feature type="region of interest" description="Disordered" evidence="1">
    <location>
        <begin position="158"/>
        <end position="294"/>
    </location>
</feature>
<sequence>MPFPRFIKVIINHFLKQHDSLSNLKYQHYYTIKDDGTVCGLKFVRIGEDYQEYRLSIPETMLTEAIKQSESYQMFIKYSTGQIRLKKSRDKGSQRKKTTDDSQETIDVSEESEPEPESVKRKTSIKRRVKKKVTLSADDNIISDDFDTALELGKSMSQTKAKESEAARQVHATHARMVTESVPDPTRRRKLGKVTCDPPKKLKGTKGSSEATGTIPRVPDEPIVVSATSSEGTSTKLEVPDEEKEITEENVILKWGSEQESEYSEEDRVDDEEKDDKEGDADDEDDETESDEDDIYKYKISVRKDEDKEMINAEVDDFNKGDEEVTDAAKAVAEKTSEVKDDPKKIELPLTRSSLYVSLGFGDQFLKLSFDSSLVSTVKDTTDTEINLLLEVKIQSEVPHTQSPSVLSVLVSVIYEPTVPTPVQEYPSMATTTTLPPLSVSTTPSVTQQMTTPILTPTITTNAPIITTAVSESDALFVVQLRVATLEKDMFDLKKIDLSTEALAALKIQVPSVVDNYLRSKVGDVFQKELKKHTADLIQKYSLQQIPELPKKHTSTVDLKQGSEKSASEILKIKRE</sequence>
<feature type="compositionally biased region" description="Basic and acidic residues" evidence="1">
    <location>
        <begin position="90"/>
        <end position="100"/>
    </location>
</feature>
<evidence type="ECO:0000313" key="3">
    <source>
        <dbReference type="Proteomes" id="UP001151760"/>
    </source>
</evidence>
<feature type="region of interest" description="Disordered" evidence="1">
    <location>
        <begin position="554"/>
        <end position="576"/>
    </location>
</feature>
<feature type="compositionally biased region" description="Acidic residues" evidence="1">
    <location>
        <begin position="259"/>
        <end position="294"/>
    </location>
</feature>
<dbReference type="EMBL" id="BQNB010011310">
    <property type="protein sequence ID" value="GJS88908.1"/>
    <property type="molecule type" value="Genomic_DNA"/>
</dbReference>
<protein>
    <submittedName>
        <fullName evidence="2">Uncharacterized protein</fullName>
    </submittedName>
</protein>
<comment type="caution">
    <text evidence="2">The sequence shown here is derived from an EMBL/GenBank/DDBJ whole genome shotgun (WGS) entry which is preliminary data.</text>
</comment>
<feature type="compositionally biased region" description="Polar residues" evidence="1">
    <location>
        <begin position="226"/>
        <end position="236"/>
    </location>
</feature>
<name>A0ABQ4ZJ37_9ASTR</name>
<dbReference type="Proteomes" id="UP001151760">
    <property type="component" value="Unassembled WGS sequence"/>
</dbReference>
<feature type="compositionally biased region" description="Acidic residues" evidence="1">
    <location>
        <begin position="101"/>
        <end position="116"/>
    </location>
</feature>
<reference evidence="2" key="2">
    <citation type="submission" date="2022-01" db="EMBL/GenBank/DDBJ databases">
        <authorList>
            <person name="Yamashiro T."/>
            <person name="Shiraishi A."/>
            <person name="Satake H."/>
            <person name="Nakayama K."/>
        </authorList>
    </citation>
    <scope>NUCLEOTIDE SEQUENCE</scope>
</reference>
<feature type="region of interest" description="Disordered" evidence="1">
    <location>
        <begin position="86"/>
        <end position="128"/>
    </location>
</feature>
<organism evidence="2 3">
    <name type="scientific">Tanacetum coccineum</name>
    <dbReference type="NCBI Taxonomy" id="301880"/>
    <lineage>
        <taxon>Eukaryota</taxon>
        <taxon>Viridiplantae</taxon>
        <taxon>Streptophyta</taxon>
        <taxon>Embryophyta</taxon>
        <taxon>Tracheophyta</taxon>
        <taxon>Spermatophyta</taxon>
        <taxon>Magnoliopsida</taxon>
        <taxon>eudicotyledons</taxon>
        <taxon>Gunneridae</taxon>
        <taxon>Pentapetalae</taxon>
        <taxon>asterids</taxon>
        <taxon>campanulids</taxon>
        <taxon>Asterales</taxon>
        <taxon>Asteraceae</taxon>
        <taxon>Asteroideae</taxon>
        <taxon>Anthemideae</taxon>
        <taxon>Anthemidinae</taxon>
        <taxon>Tanacetum</taxon>
    </lineage>
</organism>
<evidence type="ECO:0000313" key="2">
    <source>
        <dbReference type="EMBL" id="GJS88908.1"/>
    </source>
</evidence>
<evidence type="ECO:0000256" key="1">
    <source>
        <dbReference type="SAM" id="MobiDB-lite"/>
    </source>
</evidence>